<evidence type="ECO:0000256" key="1">
    <source>
        <dbReference type="ARBA" id="ARBA00010652"/>
    </source>
</evidence>
<dbReference type="Pfam" id="PF06259">
    <property type="entry name" value="Abhydrolase_8"/>
    <property type="match status" value="1"/>
</dbReference>
<feature type="domain" description="PPE" evidence="2">
    <location>
        <begin position="11"/>
        <end position="93"/>
    </location>
</feature>
<dbReference type="Proteomes" id="UP000198959">
    <property type="component" value="Unassembled WGS sequence"/>
</dbReference>
<protein>
    <submittedName>
        <fullName evidence="4">PPE family protein</fullName>
    </submittedName>
</protein>
<dbReference type="Gene3D" id="3.40.50.1820">
    <property type="entry name" value="alpha/beta hydrolase"/>
    <property type="match status" value="1"/>
</dbReference>
<evidence type="ECO:0000313" key="5">
    <source>
        <dbReference type="Proteomes" id="UP000198959"/>
    </source>
</evidence>
<dbReference type="SUPFAM" id="SSF140459">
    <property type="entry name" value="PE/PPE dimer-like"/>
    <property type="match status" value="1"/>
</dbReference>
<dbReference type="SUPFAM" id="SSF53474">
    <property type="entry name" value="alpha/beta-Hydrolases"/>
    <property type="match status" value="1"/>
</dbReference>
<dbReference type="EMBL" id="FMHW01000002">
    <property type="protein sequence ID" value="SCL36940.1"/>
    <property type="molecule type" value="Genomic_DNA"/>
</dbReference>
<feature type="domain" description="DUF1023" evidence="3">
    <location>
        <begin position="305"/>
        <end position="475"/>
    </location>
</feature>
<sequence length="556" mass="58862">MIPLVTYADLRGARLAPLRHAAQAWTNLSRSCVKLEERCGAELTGPLRTSGWQGPAADAALGRLDELDDEFEVASLQTRTAASVLREAAEDFEGLQRRLESAVGAARSLGLAVDDTGRVSAPPMAVEARHDPDAELIHRRGVQNAAIYTELIGKIVAEATETDNRIARALTRLKASMPGQYEWEYNKARDGARAAAAALGLREDSIPAPGSKPADVRDWWRGLSDDERQIYLTAYPERIGALDGLPATDRDSANQLALRTFIGDNVNHHRDQNNPQHATALMLLDKLEGAENAPAHKRLYLLSVDPTGDGKAAVAIGNPDTAAHTAVLVPGVGTELDDIRGLIGRANDLQDAAIQLDRAESVAVVAWLGYDTPSADIDIVTALFGDKSEAGAHALDGFVDGLRASHDGTPSHVTAVGHSYGSTVLGEAASTGDGLAVDDMIAVGSPGMRVDNVSEFNVDPRHVWAGAAADDTLVARPEEIAKWLDAVPIVGPFLGDGVVGIHGPGPHTPEFGANVLHVDTSGHSGYWTEDSQVLRSQAAVIVGHYQAVALDHGEAP</sequence>
<keyword evidence="5" id="KW-1185">Reference proteome</keyword>
<dbReference type="AlphaFoldDB" id="A0A1C6T550"/>
<dbReference type="InterPro" id="IPR000030">
    <property type="entry name" value="PPE_dom"/>
</dbReference>
<dbReference type="InterPro" id="IPR038332">
    <property type="entry name" value="PPE_sf"/>
</dbReference>
<gene>
    <name evidence="4" type="ORF">GA0074692_4499</name>
</gene>
<organism evidence="4 5">
    <name type="scientific">Micromonospora pallida</name>
    <dbReference type="NCBI Taxonomy" id="145854"/>
    <lineage>
        <taxon>Bacteria</taxon>
        <taxon>Bacillati</taxon>
        <taxon>Actinomycetota</taxon>
        <taxon>Actinomycetes</taxon>
        <taxon>Micromonosporales</taxon>
        <taxon>Micromonosporaceae</taxon>
        <taxon>Micromonospora</taxon>
    </lineage>
</organism>
<dbReference type="InterPro" id="IPR029058">
    <property type="entry name" value="AB_hydrolase_fold"/>
</dbReference>
<evidence type="ECO:0000313" key="4">
    <source>
        <dbReference type="EMBL" id="SCL36940.1"/>
    </source>
</evidence>
<evidence type="ECO:0000259" key="2">
    <source>
        <dbReference type="Pfam" id="PF00823"/>
    </source>
</evidence>
<reference evidence="5" key="1">
    <citation type="submission" date="2016-06" db="EMBL/GenBank/DDBJ databases">
        <authorList>
            <person name="Varghese N."/>
            <person name="Submissions Spin"/>
        </authorList>
    </citation>
    <scope>NUCLEOTIDE SEQUENCE [LARGE SCALE GENOMIC DNA]</scope>
    <source>
        <strain evidence="5">DSM 43817</strain>
    </source>
</reference>
<evidence type="ECO:0000259" key="3">
    <source>
        <dbReference type="Pfam" id="PF06259"/>
    </source>
</evidence>
<dbReference type="RefSeq" id="WP_245730414.1">
    <property type="nucleotide sequence ID" value="NZ_FMHW01000002.1"/>
</dbReference>
<dbReference type="ESTHER" id="9actn-a0a1c6t550">
    <property type="family name" value="Duf_1023"/>
</dbReference>
<accession>A0A1C6T550</accession>
<comment type="similarity">
    <text evidence="1">Belongs to the mycobacterial PPE family.</text>
</comment>
<dbReference type="InterPro" id="IPR010427">
    <property type="entry name" value="DUF1023"/>
</dbReference>
<dbReference type="STRING" id="145854.GA0074692_4499"/>
<name>A0A1C6T550_9ACTN</name>
<dbReference type="Pfam" id="PF00823">
    <property type="entry name" value="PPE"/>
    <property type="match status" value="1"/>
</dbReference>
<proteinExistence type="inferred from homology"/>
<dbReference type="Gene3D" id="1.20.1260.20">
    <property type="entry name" value="PPE superfamily"/>
    <property type="match status" value="1"/>
</dbReference>